<reference evidence="2 3" key="1">
    <citation type="submission" date="2019-03" db="EMBL/GenBank/DDBJ databases">
        <title>Ruegeria lutea sp. nov., a novel strain, isolated from marine sediment, the Masan Bay, South Korea.</title>
        <authorList>
            <person name="Kim J."/>
            <person name="Kim D.-Y."/>
            <person name="Lee S.-S."/>
        </authorList>
    </citation>
    <scope>NUCLEOTIDE SEQUENCE [LARGE SCALE GENOMIC DNA]</scope>
    <source>
        <strain evidence="2 3">318-1</strain>
    </source>
</reference>
<protein>
    <recommendedName>
        <fullName evidence="4">Fenitrothion hydrolase</fullName>
    </recommendedName>
</protein>
<keyword evidence="3" id="KW-1185">Reference proteome</keyword>
<keyword evidence="1" id="KW-0472">Membrane</keyword>
<keyword evidence="1" id="KW-0812">Transmembrane</keyword>
<feature type="transmembrane region" description="Helical" evidence="1">
    <location>
        <begin position="100"/>
        <end position="124"/>
    </location>
</feature>
<feature type="transmembrane region" description="Helical" evidence="1">
    <location>
        <begin position="423"/>
        <end position="445"/>
    </location>
</feature>
<feature type="transmembrane region" description="Helical" evidence="1">
    <location>
        <begin position="389"/>
        <end position="411"/>
    </location>
</feature>
<feature type="transmembrane region" description="Helical" evidence="1">
    <location>
        <begin position="323"/>
        <end position="341"/>
    </location>
</feature>
<feature type="transmembrane region" description="Helical" evidence="1">
    <location>
        <begin position="67"/>
        <end position="88"/>
    </location>
</feature>
<feature type="transmembrane region" description="Helical" evidence="1">
    <location>
        <begin position="245"/>
        <end position="269"/>
    </location>
</feature>
<evidence type="ECO:0000256" key="1">
    <source>
        <dbReference type="SAM" id="Phobius"/>
    </source>
</evidence>
<feature type="transmembrane region" description="Helical" evidence="1">
    <location>
        <begin position="289"/>
        <end position="311"/>
    </location>
</feature>
<dbReference type="EMBL" id="SMUV01000062">
    <property type="protein sequence ID" value="TDK49004.1"/>
    <property type="molecule type" value="Genomic_DNA"/>
</dbReference>
<evidence type="ECO:0000313" key="3">
    <source>
        <dbReference type="Proteomes" id="UP000295301"/>
    </source>
</evidence>
<dbReference type="OrthoDB" id="8168962at2"/>
<keyword evidence="1" id="KW-1133">Transmembrane helix</keyword>
<feature type="transmembrane region" description="Helical" evidence="1">
    <location>
        <begin position="177"/>
        <end position="200"/>
    </location>
</feature>
<gene>
    <name evidence="2" type="ORF">E1832_09065</name>
</gene>
<accession>A0A4R5VAK7</accession>
<dbReference type="Proteomes" id="UP000295301">
    <property type="component" value="Unassembled WGS sequence"/>
</dbReference>
<evidence type="ECO:0008006" key="4">
    <source>
        <dbReference type="Google" id="ProtNLM"/>
    </source>
</evidence>
<comment type="caution">
    <text evidence="2">The sequence shown here is derived from an EMBL/GenBank/DDBJ whole genome shotgun (WGS) entry which is preliminary data.</text>
</comment>
<feature type="transmembrane region" description="Helical" evidence="1">
    <location>
        <begin position="26"/>
        <end position="46"/>
    </location>
</feature>
<feature type="transmembrane region" description="Helical" evidence="1">
    <location>
        <begin position="145"/>
        <end position="165"/>
    </location>
</feature>
<sequence>MVVAGAGAALAHATEGGLVLLLPTDFYTAAGASAVALTVVLMAVLPEPVLARIFAPLLLLRLPRTRAPEITSMLVALVFLSLVWTGLSGSRDPMENPLSLGIWTGFWIIIVTVQGVAFDIWRWVNPWAGPVSMLRGLGLRPVLHLPVRLGYGPAIVTFLAFAAFLMADPAPADPGRLAVFGGVYWLVNLLAALIFGPRWLRRGEGITLLMRSYARMSLVARRGGRLTLGLNGWQLLRGRVPRGGWAVFVLVILACGSFDGVNETFWWLGVLGVNPLEFPGRSAVVWQNLAGLAAANALLLGIFAGTVKAGLMLNRSALPLAEAVRLFAPTILPIALGYHIAHYYTAFLVEGQYLWAMLEEVAGNSHQGHGHGDHITTGFFNTTETMRRIWLTQAAAVVVGHVIAVMLAHAVALKVFGGARRALLSQAPLALFMIGYTFFGLWLLASPRGV</sequence>
<evidence type="ECO:0000313" key="2">
    <source>
        <dbReference type="EMBL" id="TDK49004.1"/>
    </source>
</evidence>
<proteinExistence type="predicted"/>
<dbReference type="AlphaFoldDB" id="A0A4R5VAK7"/>
<name>A0A4R5VAK7_9RHOB</name>
<organism evidence="2 3">
    <name type="scientific">Antarcticimicrobium luteum</name>
    <dbReference type="NCBI Taxonomy" id="2547397"/>
    <lineage>
        <taxon>Bacteria</taxon>
        <taxon>Pseudomonadati</taxon>
        <taxon>Pseudomonadota</taxon>
        <taxon>Alphaproteobacteria</taxon>
        <taxon>Rhodobacterales</taxon>
        <taxon>Paracoccaceae</taxon>
        <taxon>Antarcticimicrobium</taxon>
    </lineage>
</organism>